<dbReference type="InterPro" id="IPR005240">
    <property type="entry name" value="DUF389"/>
</dbReference>
<organism evidence="2 3">
    <name type="scientific">Crocosphaera chwakensis CCY0110</name>
    <dbReference type="NCBI Taxonomy" id="391612"/>
    <lineage>
        <taxon>Bacteria</taxon>
        <taxon>Bacillati</taxon>
        <taxon>Cyanobacteriota</taxon>
        <taxon>Cyanophyceae</taxon>
        <taxon>Oscillatoriophycideae</taxon>
        <taxon>Chroococcales</taxon>
        <taxon>Aphanothecaceae</taxon>
        <taxon>Crocosphaera</taxon>
        <taxon>Crocosphaera chwakensis</taxon>
    </lineage>
</organism>
<dbReference type="PANTHER" id="PTHR20992">
    <property type="entry name" value="AT15442P-RELATED"/>
    <property type="match status" value="1"/>
</dbReference>
<sequence length="330" mass="35939">MQISWQMIKKLGLGAIPILKLRESLLEESQLTQNYLVLSLGSCLLATFGLIINSAAVIIGAMIIAPLMLPLRGFAFATLEGDIELLRRSFISVIFATFLSIFCSGIVGLIISLPEFGGEILSRTQPTLIDLLIAIVAGGISGYAKIRPSVGDAIPGTAIAVALMPPICVFGLALSQGEWRIASGAGLLYCTNLIGINLACIIIYFLGGYARSNEFARTYPGVFSILIIFLAVPLGISFWQLISKAKIHDSIQKILVTRSLVNRPDINVFQVRVNWNKKPPVVIVKARASNPIEPEVVEIVENRLKRELENPYKVIFEVTPTSVIDSSDEE</sequence>
<reference evidence="2 3" key="1">
    <citation type="submission" date="2007-03" db="EMBL/GenBank/DDBJ databases">
        <authorList>
            <person name="Stal L."/>
            <person name="Ferriera S."/>
            <person name="Johnson J."/>
            <person name="Kravitz S."/>
            <person name="Beeson K."/>
            <person name="Sutton G."/>
            <person name="Rogers Y.-H."/>
            <person name="Friedman R."/>
            <person name="Frazier M."/>
            <person name="Venter J.C."/>
        </authorList>
    </citation>
    <scope>NUCLEOTIDE SEQUENCE [LARGE SCALE GENOMIC DNA]</scope>
    <source>
        <strain evidence="2 3">CCY0110</strain>
    </source>
</reference>
<protein>
    <recommendedName>
        <fullName evidence="4">TIGR00341 family protein</fullName>
    </recommendedName>
</protein>
<keyword evidence="1" id="KW-0812">Transmembrane</keyword>
<keyword evidence="1" id="KW-0472">Membrane</keyword>
<evidence type="ECO:0000313" key="3">
    <source>
        <dbReference type="Proteomes" id="UP000003781"/>
    </source>
</evidence>
<comment type="caution">
    <text evidence="2">The sequence shown here is derived from an EMBL/GenBank/DDBJ whole genome shotgun (WGS) entry which is preliminary data.</text>
</comment>
<dbReference type="NCBIfam" id="TIGR00341">
    <property type="entry name" value="TIGR00341 family protein"/>
    <property type="match status" value="1"/>
</dbReference>
<keyword evidence="1" id="KW-1133">Transmembrane helix</keyword>
<dbReference type="eggNOG" id="COG1808">
    <property type="taxonomic scope" value="Bacteria"/>
</dbReference>
<feature type="transmembrane region" description="Helical" evidence="1">
    <location>
        <begin position="125"/>
        <end position="144"/>
    </location>
</feature>
<dbReference type="RefSeq" id="WP_008278050.1">
    <property type="nucleotide sequence ID" value="NZ_AAXW01000064.1"/>
</dbReference>
<dbReference type="PANTHER" id="PTHR20992:SF9">
    <property type="entry name" value="AT15442P-RELATED"/>
    <property type="match status" value="1"/>
</dbReference>
<feature type="transmembrane region" description="Helical" evidence="1">
    <location>
        <begin position="219"/>
        <end position="242"/>
    </location>
</feature>
<accession>A3IXE3</accession>
<dbReference type="AlphaFoldDB" id="A3IXE3"/>
<name>A3IXE3_9CHRO</name>
<evidence type="ECO:0000313" key="2">
    <source>
        <dbReference type="EMBL" id="EAZ88838.1"/>
    </source>
</evidence>
<feature type="transmembrane region" description="Helical" evidence="1">
    <location>
        <begin position="90"/>
        <end position="113"/>
    </location>
</feature>
<feature type="transmembrane region" description="Helical" evidence="1">
    <location>
        <begin position="36"/>
        <end position="69"/>
    </location>
</feature>
<dbReference type="EMBL" id="AAXW01000064">
    <property type="protein sequence ID" value="EAZ88838.1"/>
    <property type="molecule type" value="Genomic_DNA"/>
</dbReference>
<proteinExistence type="predicted"/>
<dbReference type="Proteomes" id="UP000003781">
    <property type="component" value="Unassembled WGS sequence"/>
</dbReference>
<evidence type="ECO:0000256" key="1">
    <source>
        <dbReference type="SAM" id="Phobius"/>
    </source>
</evidence>
<dbReference type="Pfam" id="PF04087">
    <property type="entry name" value="DUF389"/>
    <property type="match status" value="1"/>
</dbReference>
<feature type="transmembrane region" description="Helical" evidence="1">
    <location>
        <begin position="186"/>
        <end position="207"/>
    </location>
</feature>
<feature type="transmembrane region" description="Helical" evidence="1">
    <location>
        <begin position="156"/>
        <end position="174"/>
    </location>
</feature>
<dbReference type="OrthoDB" id="9790659at2"/>
<gene>
    <name evidence="2" type="ORF">CY0110_02752</name>
</gene>
<keyword evidence="3" id="KW-1185">Reference proteome</keyword>
<evidence type="ECO:0008006" key="4">
    <source>
        <dbReference type="Google" id="ProtNLM"/>
    </source>
</evidence>